<evidence type="ECO:0000313" key="1">
    <source>
        <dbReference type="EMBL" id="GGG62532.1"/>
    </source>
</evidence>
<name>A0ABQ1X6S7_9BACT</name>
<gene>
    <name evidence="1" type="ORF">GCM10011378_43370</name>
</gene>
<dbReference type="RefSeq" id="WP_110980641.1">
    <property type="nucleotide sequence ID" value="NZ_BMGS01000023.1"/>
</dbReference>
<comment type="caution">
    <text evidence="1">The sequence shown here is derived from an EMBL/GenBank/DDBJ whole genome shotgun (WGS) entry which is preliminary data.</text>
</comment>
<evidence type="ECO:0000313" key="2">
    <source>
        <dbReference type="Proteomes" id="UP000601361"/>
    </source>
</evidence>
<reference evidence="2" key="1">
    <citation type="journal article" date="2019" name="Int. J. Syst. Evol. Microbiol.">
        <title>The Global Catalogue of Microorganisms (GCM) 10K type strain sequencing project: providing services to taxonomists for standard genome sequencing and annotation.</title>
        <authorList>
            <consortium name="The Broad Institute Genomics Platform"/>
            <consortium name="The Broad Institute Genome Sequencing Center for Infectious Disease"/>
            <person name="Wu L."/>
            <person name="Ma J."/>
        </authorList>
    </citation>
    <scope>NUCLEOTIDE SEQUENCE [LARGE SCALE GENOMIC DNA]</scope>
    <source>
        <strain evidence="2">CGMCC 1.12990</strain>
    </source>
</reference>
<protein>
    <submittedName>
        <fullName evidence="1">Uncharacterized protein</fullName>
    </submittedName>
</protein>
<organism evidence="1 2">
    <name type="scientific">Hymenobacter glacieicola</name>
    <dbReference type="NCBI Taxonomy" id="1562124"/>
    <lineage>
        <taxon>Bacteria</taxon>
        <taxon>Pseudomonadati</taxon>
        <taxon>Bacteroidota</taxon>
        <taxon>Cytophagia</taxon>
        <taxon>Cytophagales</taxon>
        <taxon>Hymenobacteraceae</taxon>
        <taxon>Hymenobacter</taxon>
    </lineage>
</organism>
<proteinExistence type="predicted"/>
<dbReference type="EMBL" id="BMGS01000023">
    <property type="protein sequence ID" value="GGG62532.1"/>
    <property type="molecule type" value="Genomic_DNA"/>
</dbReference>
<dbReference type="Proteomes" id="UP000601361">
    <property type="component" value="Unassembled WGS sequence"/>
</dbReference>
<keyword evidence="2" id="KW-1185">Reference proteome</keyword>
<sequence length="101" mass="11968">MSEKKLYSIRFYADGPDGKTDNKLFNYSVYQGGHAADLLLRFLRKGFRIKSVYLIHPYETAQLGDRVPPTWIEVLSWGEQKQAHSIRQQMEYRWPELDEDE</sequence>
<accession>A0ABQ1X6S7</accession>